<dbReference type="SUPFAM" id="SSF52821">
    <property type="entry name" value="Rhodanese/Cell cycle control phosphatase"/>
    <property type="match status" value="1"/>
</dbReference>
<sequence length="102" mass="11160">MLSFLKNMFQNGNDGLADALQAGAVIVDVRTKAEYQQGHIAESQNIPLDEIRSKTELIRRWNKPVITVCRSGSRSAMAKDILSAAGIQVYNGGAWTSLKPVK</sequence>
<dbReference type="InterPro" id="IPR036873">
    <property type="entry name" value="Rhodanese-like_dom_sf"/>
</dbReference>
<dbReference type="EMBL" id="LWBO01000084">
    <property type="protein sequence ID" value="OQP39100.1"/>
    <property type="molecule type" value="Genomic_DNA"/>
</dbReference>
<evidence type="ECO:0000259" key="1">
    <source>
        <dbReference type="PROSITE" id="PS50206"/>
    </source>
</evidence>
<dbReference type="PROSITE" id="PS50206">
    <property type="entry name" value="RHODANESE_3"/>
    <property type="match status" value="1"/>
</dbReference>
<dbReference type="RefSeq" id="WP_014217138.1">
    <property type="nucleotide sequence ID" value="NZ_LWBO01000084.1"/>
</dbReference>
<dbReference type="InterPro" id="IPR001763">
    <property type="entry name" value="Rhodanese-like_dom"/>
</dbReference>
<dbReference type="Proteomes" id="UP000192277">
    <property type="component" value="Unassembled WGS sequence"/>
</dbReference>
<reference evidence="2 3" key="1">
    <citation type="submission" date="2016-04" db="EMBL/GenBank/DDBJ databases">
        <authorList>
            <person name="Chen L."/>
            <person name="Zhuang W."/>
            <person name="Wang G."/>
        </authorList>
    </citation>
    <scope>NUCLEOTIDE SEQUENCE [LARGE SCALE GENOMIC DNA]</scope>
    <source>
        <strain evidence="3">GR20</strain>
    </source>
</reference>
<dbReference type="CDD" id="cd00158">
    <property type="entry name" value="RHOD"/>
    <property type="match status" value="1"/>
</dbReference>
<organism evidence="2 3">
    <name type="scientific">Niastella koreensis</name>
    <dbReference type="NCBI Taxonomy" id="354356"/>
    <lineage>
        <taxon>Bacteria</taxon>
        <taxon>Pseudomonadati</taxon>
        <taxon>Bacteroidota</taxon>
        <taxon>Chitinophagia</taxon>
        <taxon>Chitinophagales</taxon>
        <taxon>Chitinophagaceae</taxon>
        <taxon>Niastella</taxon>
    </lineage>
</organism>
<keyword evidence="3" id="KW-1185">Reference proteome</keyword>
<dbReference type="InterPro" id="IPR050229">
    <property type="entry name" value="GlpE_sulfurtransferase"/>
</dbReference>
<dbReference type="SMART" id="SM00450">
    <property type="entry name" value="RHOD"/>
    <property type="match status" value="1"/>
</dbReference>
<accession>A0ABX3NLX1</accession>
<gene>
    <name evidence="2" type="ORF">A4D02_17340</name>
</gene>
<proteinExistence type="predicted"/>
<comment type="caution">
    <text evidence="2">The sequence shown here is derived from an EMBL/GenBank/DDBJ whole genome shotgun (WGS) entry which is preliminary data.</text>
</comment>
<feature type="domain" description="Rhodanese" evidence="1">
    <location>
        <begin position="20"/>
        <end position="97"/>
    </location>
</feature>
<evidence type="ECO:0000313" key="2">
    <source>
        <dbReference type="EMBL" id="OQP39100.1"/>
    </source>
</evidence>
<name>A0ABX3NLX1_9BACT</name>
<dbReference type="PANTHER" id="PTHR43031">
    <property type="entry name" value="FAD-DEPENDENT OXIDOREDUCTASE"/>
    <property type="match status" value="1"/>
</dbReference>
<evidence type="ECO:0000313" key="3">
    <source>
        <dbReference type="Proteomes" id="UP000192277"/>
    </source>
</evidence>
<dbReference type="Gene3D" id="3.40.250.10">
    <property type="entry name" value="Rhodanese-like domain"/>
    <property type="match status" value="1"/>
</dbReference>
<protein>
    <submittedName>
        <fullName evidence="2">Sulfurtransferase</fullName>
    </submittedName>
</protein>
<dbReference type="Pfam" id="PF00581">
    <property type="entry name" value="Rhodanese"/>
    <property type="match status" value="1"/>
</dbReference>
<dbReference type="PANTHER" id="PTHR43031:SF1">
    <property type="entry name" value="PYRIDINE NUCLEOTIDE-DISULPHIDE OXIDOREDUCTASE"/>
    <property type="match status" value="1"/>
</dbReference>